<feature type="compositionally biased region" description="Polar residues" evidence="3">
    <location>
        <begin position="23"/>
        <end position="54"/>
    </location>
</feature>
<dbReference type="Proteomes" id="UP000246991">
    <property type="component" value="Unassembled WGS sequence"/>
</dbReference>
<keyword evidence="5" id="KW-1185">Reference proteome</keyword>
<dbReference type="EMBL" id="PYWC01000038">
    <property type="protein sequence ID" value="PWW76084.1"/>
    <property type="molecule type" value="Genomic_DNA"/>
</dbReference>
<name>A0A317SNM3_9PEZI</name>
<dbReference type="OrthoDB" id="5598844at2759"/>
<dbReference type="AlphaFoldDB" id="A0A317SNM3"/>
<evidence type="ECO:0000313" key="5">
    <source>
        <dbReference type="Proteomes" id="UP000246991"/>
    </source>
</evidence>
<comment type="caution">
    <text evidence="4">The sequence shown here is derived from an EMBL/GenBank/DDBJ whole genome shotgun (WGS) entry which is preliminary data.</text>
</comment>
<organism evidence="4 5">
    <name type="scientific">Tuber magnatum</name>
    <name type="common">white Piedmont truffle</name>
    <dbReference type="NCBI Taxonomy" id="42249"/>
    <lineage>
        <taxon>Eukaryota</taxon>
        <taxon>Fungi</taxon>
        <taxon>Dikarya</taxon>
        <taxon>Ascomycota</taxon>
        <taxon>Pezizomycotina</taxon>
        <taxon>Pezizomycetes</taxon>
        <taxon>Pezizales</taxon>
        <taxon>Tuberaceae</taxon>
        <taxon>Tuber</taxon>
    </lineage>
</organism>
<feature type="compositionally biased region" description="Polar residues" evidence="3">
    <location>
        <begin position="89"/>
        <end position="99"/>
    </location>
</feature>
<accession>A0A317SNM3</accession>
<keyword evidence="1" id="KW-0805">Transcription regulation</keyword>
<feature type="region of interest" description="Disordered" evidence="3">
    <location>
        <begin position="1"/>
        <end position="150"/>
    </location>
</feature>
<dbReference type="STRING" id="42249.A0A317SNM3"/>
<evidence type="ECO:0008006" key="6">
    <source>
        <dbReference type="Google" id="ProtNLM"/>
    </source>
</evidence>
<proteinExistence type="predicted"/>
<evidence type="ECO:0000313" key="4">
    <source>
        <dbReference type="EMBL" id="PWW76084.1"/>
    </source>
</evidence>
<dbReference type="PANTHER" id="PTHR22597:SF3">
    <property type="entry name" value="CHROMATIN STRUCTURE-REMODELING COMPLEX SUBUNIT RSC7"/>
    <property type="match status" value="1"/>
</dbReference>
<reference evidence="4 5" key="1">
    <citation type="submission" date="2018-03" db="EMBL/GenBank/DDBJ databases">
        <title>Genomes of Pezizomycetes fungi and the evolution of truffles.</title>
        <authorList>
            <person name="Murat C."/>
            <person name="Payen T."/>
            <person name="Noel B."/>
            <person name="Kuo A."/>
            <person name="Martin F.M."/>
        </authorList>
    </citation>
    <scope>NUCLEOTIDE SEQUENCE [LARGE SCALE GENOMIC DNA]</scope>
    <source>
        <strain evidence="4">091103-1</strain>
    </source>
</reference>
<protein>
    <recommendedName>
        <fullName evidence="6">Nuclear localization protein</fullName>
    </recommendedName>
</protein>
<dbReference type="InterPro" id="IPR013933">
    <property type="entry name" value="CRC_Rsc7/Swp82"/>
</dbReference>
<sequence>MPRARRAPPPIEPPSPEPADDSTPGTATQTPQHDGDSGTPSTMNETGTEPSTPAATHVPVKRKRGRPSKASLDEARRLSTPLHDDDAGQDTSDVGTPLTNAAGATPQAHGFNLSSKKRRGRPPASAKAMRSRGGPSHVTSVPLDKDGNPQEVEDDEIVLPEDPAGEEKVDKFGYLQGGREYRCRTFTILGRGERLYMLSTEPARCIGFRDSYLFFQKHKQLFKIIMDEDEKFDMIKRDLIPHSYKGRAIGVVTARSVFREFGARIVVGGRKVIDDYWEAREIACGAIEGQLADPEDRLPQKGEEYNRNQYVAWHGASSVYHTGQPSVPIPQGNQQARKKKVVVTDTNWMLEHSRAASQFNSRLLTQRQQSYSKGVYEPHTNLIFLPESTQPTHVKWQHLPTDGVSKENARGVVIETIFETPPNNIALGLDSHLGFTDWSQTAIDSLETEEERIAVREQIKRQKAWREKWGLGEDGGSGGGLAMLA</sequence>
<dbReference type="GO" id="GO:0031490">
    <property type="term" value="F:chromatin DNA binding"/>
    <property type="evidence" value="ECO:0007669"/>
    <property type="project" value="TreeGrafter"/>
</dbReference>
<feature type="compositionally biased region" description="Basic and acidic residues" evidence="3">
    <location>
        <begin position="71"/>
        <end position="86"/>
    </location>
</feature>
<dbReference type="Pfam" id="PF08624">
    <property type="entry name" value="CRC_subunit"/>
    <property type="match status" value="1"/>
</dbReference>
<dbReference type="PANTHER" id="PTHR22597">
    <property type="entry name" value="POLYCOMB GROUP PROTEIN"/>
    <property type="match status" value="1"/>
</dbReference>
<keyword evidence="2" id="KW-0804">Transcription</keyword>
<gene>
    <name evidence="4" type="ORF">C7212DRAFT_295785</name>
</gene>
<evidence type="ECO:0000256" key="3">
    <source>
        <dbReference type="SAM" id="MobiDB-lite"/>
    </source>
</evidence>
<evidence type="ECO:0000256" key="1">
    <source>
        <dbReference type="ARBA" id="ARBA00023015"/>
    </source>
</evidence>
<dbReference type="GO" id="GO:0016586">
    <property type="term" value="C:RSC-type complex"/>
    <property type="evidence" value="ECO:0007669"/>
    <property type="project" value="TreeGrafter"/>
</dbReference>
<feature type="compositionally biased region" description="Pro residues" evidence="3">
    <location>
        <begin position="7"/>
        <end position="17"/>
    </location>
</feature>
<evidence type="ECO:0000256" key="2">
    <source>
        <dbReference type="ARBA" id="ARBA00023163"/>
    </source>
</evidence>